<dbReference type="InterPro" id="IPR024881">
    <property type="entry name" value="Tip"/>
</dbReference>
<dbReference type="Gene3D" id="2.130.10.130">
    <property type="entry name" value="Integrin alpha, N-terminal"/>
    <property type="match status" value="3"/>
</dbReference>
<dbReference type="Proteomes" id="UP000185984">
    <property type="component" value="Unassembled WGS sequence"/>
</dbReference>
<gene>
    <name evidence="4" type="ORF">NIES1031_03065</name>
</gene>
<dbReference type="InterPro" id="IPR018511">
    <property type="entry name" value="Hemolysin-typ_Ca-bd_CS"/>
</dbReference>
<protein>
    <recommendedName>
        <fullName evidence="6">Haemolysin-type calcium binding-related domain-containing protein</fullName>
    </recommendedName>
</protein>
<dbReference type="InterPro" id="IPR013517">
    <property type="entry name" value="FG-GAP"/>
</dbReference>
<keyword evidence="5" id="KW-1185">Reference proteome</keyword>
<dbReference type="OrthoDB" id="421986at2"/>
<dbReference type="EMBL" id="MRCC01000002">
    <property type="protein sequence ID" value="OKH28890.1"/>
    <property type="molecule type" value="Genomic_DNA"/>
</dbReference>
<dbReference type="Pfam" id="PF01839">
    <property type="entry name" value="FG-GAP"/>
    <property type="match status" value="1"/>
</dbReference>
<comment type="caution">
    <text evidence="4">The sequence shown here is derived from an EMBL/GenBank/DDBJ whole genome shotgun (WGS) entry which is preliminary data.</text>
</comment>
<keyword evidence="1" id="KW-0732">Signal</keyword>
<dbReference type="STRING" id="247279.NIES1031_03065"/>
<dbReference type="InterPro" id="IPR013519">
    <property type="entry name" value="Int_alpha_beta-p"/>
</dbReference>
<dbReference type="GO" id="GO:0008305">
    <property type="term" value="C:integrin complex"/>
    <property type="evidence" value="ECO:0007669"/>
    <property type="project" value="InterPro"/>
</dbReference>
<dbReference type="GO" id="GO:0005509">
    <property type="term" value="F:calcium ion binding"/>
    <property type="evidence" value="ECO:0007669"/>
    <property type="project" value="InterPro"/>
</dbReference>
<dbReference type="InterPro" id="IPR001343">
    <property type="entry name" value="Hemolysn_Ca-bd"/>
</dbReference>
<dbReference type="InterPro" id="IPR028994">
    <property type="entry name" value="Integrin_alpha_N"/>
</dbReference>
<name>A0A1U7HZ74_9CHRO</name>
<reference evidence="4 5" key="1">
    <citation type="submission" date="2016-11" db="EMBL/GenBank/DDBJ databases">
        <title>Draft Genome Sequences of Nine Cyanobacterial Strains from Diverse Habitats.</title>
        <authorList>
            <person name="Zhu T."/>
            <person name="Hou S."/>
            <person name="Lu X."/>
            <person name="Hess W.R."/>
        </authorList>
    </citation>
    <scope>NUCLEOTIDE SEQUENCE [LARGE SCALE GENOMIC DNA]</scope>
    <source>
        <strain evidence="4 5">5.2 s.c.1</strain>
    </source>
</reference>
<organism evidence="4 5">
    <name type="scientific">Chroogloeocystis siderophila 5.2 s.c.1</name>
    <dbReference type="NCBI Taxonomy" id="247279"/>
    <lineage>
        <taxon>Bacteria</taxon>
        <taxon>Bacillati</taxon>
        <taxon>Cyanobacteriota</taxon>
        <taxon>Cyanophyceae</taxon>
        <taxon>Oscillatoriophycideae</taxon>
        <taxon>Chroococcales</taxon>
        <taxon>Chroococcaceae</taxon>
        <taxon>Chroogloeocystis</taxon>
    </lineage>
</organism>
<dbReference type="AlphaFoldDB" id="A0A1U7HZ74"/>
<dbReference type="RefSeq" id="WP_073548044.1">
    <property type="nucleotide sequence ID" value="NZ_CAWMVK010000012.1"/>
</dbReference>
<evidence type="ECO:0000313" key="4">
    <source>
        <dbReference type="EMBL" id="OKH28890.1"/>
    </source>
</evidence>
<keyword evidence="3" id="KW-0325">Glycoprotein</keyword>
<evidence type="ECO:0000256" key="1">
    <source>
        <dbReference type="ARBA" id="ARBA00022729"/>
    </source>
</evidence>
<dbReference type="InterPro" id="IPR011049">
    <property type="entry name" value="Serralysin-like_metalloprot_C"/>
</dbReference>
<dbReference type="Pfam" id="PF00353">
    <property type="entry name" value="HemolysinCabind"/>
    <property type="match status" value="7"/>
</dbReference>
<evidence type="ECO:0000313" key="5">
    <source>
        <dbReference type="Proteomes" id="UP000185984"/>
    </source>
</evidence>
<dbReference type="SMART" id="SM00191">
    <property type="entry name" value="Int_alpha"/>
    <property type="match status" value="6"/>
</dbReference>
<keyword evidence="2" id="KW-0677">Repeat</keyword>
<evidence type="ECO:0008006" key="6">
    <source>
        <dbReference type="Google" id="ProtNLM"/>
    </source>
</evidence>
<dbReference type="SUPFAM" id="SSF51120">
    <property type="entry name" value="beta-Roll"/>
    <property type="match status" value="4"/>
</dbReference>
<evidence type="ECO:0000256" key="3">
    <source>
        <dbReference type="ARBA" id="ARBA00023180"/>
    </source>
</evidence>
<dbReference type="PANTHER" id="PTHR13412">
    <property type="entry name" value="T-CELL IMMUNOMODULATORY PROTEIN HOMOLOG"/>
    <property type="match status" value="1"/>
</dbReference>
<dbReference type="GO" id="GO:0007155">
    <property type="term" value="P:cell adhesion"/>
    <property type="evidence" value="ECO:0007669"/>
    <property type="project" value="InterPro"/>
</dbReference>
<accession>A0A1U7HZ74</accession>
<sequence>MATINGTFGNDTLTGTQFADAIFGYAGNDSLLGLGGNDTLDAGAGIDTLVGGTGNDIYITDSINDTISETSNEGTDTVQFSGEGYYDLASNVENLTLIGTKPQDGNGNYQKNIIIGNAADNYLNGREDSDTLYGNDGDDFLAGDGDEYEFAFEYFFGDDVLYGGNGNDTLSGINIGVGARVPEVDSAGYDTLYGGAGNDILYGWNDVLKGGTGNDTYYLYRNNTVIEVANAGVDTIVSKFDENYTLGKHQENLILSEDDYYRADNLNGIGNSLNNQIIGNNANNLLIGLAGNDTLKGEEGNDYLVGSFGLPGDKDILTGGAGIDTFILGDFSQDFYDDLNNKTSGVGDYALITDFNPNQDIVRLSGAKSDYFLRSSPTGLPLGTALYKNKPQNQPDKLIAIIQSQSGSLNLNGNYFRFNSTEFNLFSLNGRNGFAVNGINTNRSAFDLNKDGFDDLIFWASPFVPNPKEYVVLGKAGFSNNLDLAELNGSNGFTLNLMNAEKESFIVDVGDINGDRYDDLLISTSNPGSNTRGYVVFGKAVGFGSSIDLAKLNGNNGFALKGSKSGYGFDNVTITGDINGDGFDDIVVGDGYGDPNGKTNAGANYVVFGRAKGFTPNLNLTQLNGSNGFVINGINPRDYSLVATAKGDVNGDGFDDIFITAPNAAGKAGESYVIFGKAGAFSKNFNLAQLNGNNGFTIKATSLNTFFTSIDTVGDINNDGIDDIVVDDSTKKYVIFGKTGFSSTFNLANINGSNGFVINSIESSAGVASISVAGDVNGDGLNDLLIGTGSNAANGQKSAGVSYLVFGKENFGSSLDLSSAINGSSGFQINGINPDDAAGVSVNIASDINGDGFDDLVVRTAFSDSYVIFGRDFTNKVNRLGTPNNDLLIGTNGDDILIGGTGNDTLRGGLGRDVLYGGAGNDVLSFGVIDRRIDGGGGMDTLAVDTSGITIDLTMISNNRITDIEIIDLTGTGNNSLKLTRLDLLDLSDTTNQLIVNGNAGDSITSVNQGWIFDGKTTNNGILYDRYTSGAATLLVATDITQNLN</sequence>
<dbReference type="InterPro" id="IPR000413">
    <property type="entry name" value="Integrin_alpha"/>
</dbReference>
<dbReference type="PANTHER" id="PTHR13412:SF0">
    <property type="entry name" value="T-CELL IMMUNOMODULATORY PROTEIN"/>
    <property type="match status" value="1"/>
</dbReference>
<dbReference type="PRINTS" id="PR00313">
    <property type="entry name" value="CABNDNGRPT"/>
</dbReference>
<dbReference type="Gene3D" id="2.150.10.10">
    <property type="entry name" value="Serralysin-like metalloprotease, C-terminal"/>
    <property type="match status" value="3"/>
</dbReference>
<proteinExistence type="predicted"/>
<dbReference type="PROSITE" id="PS00330">
    <property type="entry name" value="HEMOLYSIN_CALCIUM"/>
    <property type="match status" value="4"/>
</dbReference>
<dbReference type="PRINTS" id="PR01185">
    <property type="entry name" value="INTEGRINA"/>
</dbReference>
<evidence type="ECO:0000256" key="2">
    <source>
        <dbReference type="ARBA" id="ARBA00022737"/>
    </source>
</evidence>
<dbReference type="SUPFAM" id="SSF69318">
    <property type="entry name" value="Integrin alpha N-terminal domain"/>
    <property type="match status" value="2"/>
</dbReference>